<dbReference type="OrthoDB" id="7428772at2"/>
<proteinExistence type="predicted"/>
<name>A0A2Y9AS28_9MICO</name>
<dbReference type="SMART" id="SM00530">
    <property type="entry name" value="HTH_XRE"/>
    <property type="match status" value="1"/>
</dbReference>
<dbReference type="PROSITE" id="PS50943">
    <property type="entry name" value="HTH_CROC1"/>
    <property type="match status" value="1"/>
</dbReference>
<dbReference type="CDD" id="cd00093">
    <property type="entry name" value="HTH_XRE"/>
    <property type="match status" value="1"/>
</dbReference>
<dbReference type="EMBL" id="UETB01000011">
    <property type="protein sequence ID" value="SSA45089.1"/>
    <property type="molecule type" value="Genomic_DNA"/>
</dbReference>
<keyword evidence="5" id="KW-1185">Reference proteome</keyword>
<evidence type="ECO:0000313" key="5">
    <source>
        <dbReference type="Proteomes" id="UP000250222"/>
    </source>
</evidence>
<dbReference type="Gene3D" id="1.10.260.40">
    <property type="entry name" value="lambda repressor-like DNA-binding domains"/>
    <property type="match status" value="1"/>
</dbReference>
<sequence length="83" mass="9099">MTPRAVAPSDTGNPVRRRRREQRLTQAELATAVGVSRQTVIAVEQGDYAPSVYLALRIARALSATVEELFGQDEDTTTGEARR</sequence>
<dbReference type="Proteomes" id="UP000250222">
    <property type="component" value="Unassembled WGS sequence"/>
</dbReference>
<dbReference type="RefSeq" id="WP_110853170.1">
    <property type="nucleotide sequence ID" value="NZ_QKLZ01000011.1"/>
</dbReference>
<dbReference type="InterPro" id="IPR001387">
    <property type="entry name" value="Cro/C1-type_HTH"/>
</dbReference>
<gene>
    <name evidence="4" type="ORF">SAMN05216184_11187</name>
</gene>
<evidence type="ECO:0000256" key="1">
    <source>
        <dbReference type="ARBA" id="ARBA00023125"/>
    </source>
</evidence>
<organism evidence="4 5">
    <name type="scientific">Georgenia satyanarayanai</name>
    <dbReference type="NCBI Taxonomy" id="860221"/>
    <lineage>
        <taxon>Bacteria</taxon>
        <taxon>Bacillati</taxon>
        <taxon>Actinomycetota</taxon>
        <taxon>Actinomycetes</taxon>
        <taxon>Micrococcales</taxon>
        <taxon>Bogoriellaceae</taxon>
        <taxon>Georgenia</taxon>
    </lineage>
</organism>
<dbReference type="GO" id="GO:0003677">
    <property type="term" value="F:DNA binding"/>
    <property type="evidence" value="ECO:0007669"/>
    <property type="project" value="UniProtKB-KW"/>
</dbReference>
<keyword evidence="1" id="KW-0238">DNA-binding</keyword>
<dbReference type="Pfam" id="PF01381">
    <property type="entry name" value="HTH_3"/>
    <property type="match status" value="1"/>
</dbReference>
<dbReference type="PANTHER" id="PTHR46558">
    <property type="entry name" value="TRACRIPTIONAL REGULATORY PROTEIN-RELATED-RELATED"/>
    <property type="match status" value="1"/>
</dbReference>
<dbReference type="InterPro" id="IPR010982">
    <property type="entry name" value="Lambda_DNA-bd_dom_sf"/>
</dbReference>
<accession>A0A2Y9AS28</accession>
<feature type="domain" description="HTH cro/C1-type" evidence="3">
    <location>
        <begin position="15"/>
        <end position="69"/>
    </location>
</feature>
<evidence type="ECO:0000256" key="2">
    <source>
        <dbReference type="SAM" id="MobiDB-lite"/>
    </source>
</evidence>
<reference evidence="4 5" key="1">
    <citation type="submission" date="2016-10" db="EMBL/GenBank/DDBJ databases">
        <authorList>
            <person name="Cai Z."/>
        </authorList>
    </citation>
    <scope>NUCLEOTIDE SEQUENCE [LARGE SCALE GENOMIC DNA]</scope>
    <source>
        <strain evidence="4 5">CGMCC 1.10826</strain>
    </source>
</reference>
<evidence type="ECO:0000313" key="4">
    <source>
        <dbReference type="EMBL" id="SSA45089.1"/>
    </source>
</evidence>
<evidence type="ECO:0000259" key="3">
    <source>
        <dbReference type="PROSITE" id="PS50943"/>
    </source>
</evidence>
<feature type="region of interest" description="Disordered" evidence="2">
    <location>
        <begin position="1"/>
        <end position="24"/>
    </location>
</feature>
<dbReference type="SUPFAM" id="SSF47413">
    <property type="entry name" value="lambda repressor-like DNA-binding domains"/>
    <property type="match status" value="1"/>
</dbReference>
<protein>
    <submittedName>
        <fullName evidence="4">Putative transcriptional regulator</fullName>
    </submittedName>
</protein>
<dbReference type="PANTHER" id="PTHR46558:SF4">
    <property type="entry name" value="DNA-BIDING PHAGE PROTEIN"/>
    <property type="match status" value="1"/>
</dbReference>
<dbReference type="AlphaFoldDB" id="A0A2Y9AS28"/>